<feature type="transmembrane region" description="Helical" evidence="1">
    <location>
        <begin position="12"/>
        <end position="33"/>
    </location>
</feature>
<dbReference type="AlphaFoldDB" id="A0A0N9WNT1"/>
<evidence type="ECO:0000256" key="1">
    <source>
        <dbReference type="SAM" id="Phobius"/>
    </source>
</evidence>
<feature type="transmembrane region" description="Helical" evidence="1">
    <location>
        <begin position="45"/>
        <end position="68"/>
    </location>
</feature>
<dbReference type="Proteomes" id="UP000066487">
    <property type="component" value="Chromosome"/>
</dbReference>
<keyword evidence="1" id="KW-1133">Transmembrane helix</keyword>
<keyword evidence="1" id="KW-0812">Transmembrane</keyword>
<proteinExistence type="predicted"/>
<reference evidence="3" key="1">
    <citation type="submission" date="2015-09" db="EMBL/GenBank/DDBJ databases">
        <title>Whole genome sequence of Pseudomonas fluorescens FW300-N2E3.</title>
        <authorList>
            <person name="Ray J."/>
            <person name="Melnyk R."/>
            <person name="Deutschbauer A."/>
        </authorList>
    </citation>
    <scope>NUCLEOTIDE SEQUENCE [LARGE SCALE GENOMIC DNA]</scope>
    <source>
        <strain evidence="3">FW300-N2E3</strain>
    </source>
</reference>
<accession>A0A0N9WNT1</accession>
<evidence type="ECO:0000313" key="2">
    <source>
        <dbReference type="EMBL" id="ALI04357.1"/>
    </source>
</evidence>
<organism evidence="2 3">
    <name type="scientific">Pseudomonas fluorescens</name>
    <dbReference type="NCBI Taxonomy" id="294"/>
    <lineage>
        <taxon>Bacteria</taxon>
        <taxon>Pseudomonadati</taxon>
        <taxon>Pseudomonadota</taxon>
        <taxon>Gammaproteobacteria</taxon>
        <taxon>Pseudomonadales</taxon>
        <taxon>Pseudomonadaceae</taxon>
        <taxon>Pseudomonas</taxon>
    </lineage>
</organism>
<protein>
    <recommendedName>
        <fullName evidence="4">Transmembrane protein</fullName>
    </recommendedName>
</protein>
<gene>
    <name evidence="2" type="ORF">AO353_26050</name>
</gene>
<dbReference type="EMBL" id="CP012830">
    <property type="protein sequence ID" value="ALI04357.1"/>
    <property type="molecule type" value="Genomic_DNA"/>
</dbReference>
<sequence length="119" mass="13476">MDTPTQQLHRLFFDAFLVPGLLSFALVITLSILHRKLKNISGWWLCGLFVIGFFCITCLPHAWLMLFPEPCIIRFATPTNMCEFGPSVYLQIGIFAGTVGALMALMSLKIWQIAARKRE</sequence>
<keyword evidence="1" id="KW-0472">Membrane</keyword>
<feature type="transmembrane region" description="Helical" evidence="1">
    <location>
        <begin position="88"/>
        <end position="108"/>
    </location>
</feature>
<evidence type="ECO:0008006" key="4">
    <source>
        <dbReference type="Google" id="ProtNLM"/>
    </source>
</evidence>
<dbReference type="RefSeq" id="WP_054597559.1">
    <property type="nucleotide sequence ID" value="NZ_CP012830.1"/>
</dbReference>
<dbReference type="OrthoDB" id="7024477at2"/>
<evidence type="ECO:0000313" key="3">
    <source>
        <dbReference type="Proteomes" id="UP000066487"/>
    </source>
</evidence>
<name>A0A0N9WNT1_PSEFL</name>
<reference evidence="2 3" key="2">
    <citation type="journal article" date="2018" name="Nature">
        <title>Mutant phenotypes for thousands of bacterial genes of unknown function.</title>
        <authorList>
            <person name="Price M.N."/>
            <person name="Wetmore K.M."/>
            <person name="Waters R.J."/>
            <person name="Callaghan M."/>
            <person name="Ray J."/>
            <person name="Liu H."/>
            <person name="Kuehl J.V."/>
            <person name="Melnyk R.A."/>
            <person name="Lamson J.S."/>
            <person name="Suh Y."/>
            <person name="Carlson H.K."/>
            <person name="Esquivel Z."/>
            <person name="Sadeeshkumar H."/>
            <person name="Chakraborty R."/>
            <person name="Zane G.M."/>
            <person name="Rubin B.E."/>
            <person name="Wall J.D."/>
            <person name="Visel A."/>
            <person name="Bristow J."/>
            <person name="Blow M.J."/>
            <person name="Arkin A.P."/>
            <person name="Deutschbauer A.M."/>
        </authorList>
    </citation>
    <scope>NUCLEOTIDE SEQUENCE [LARGE SCALE GENOMIC DNA]</scope>
    <source>
        <strain evidence="2 3">FW300-N2E3</strain>
    </source>
</reference>